<proteinExistence type="inferred from homology"/>
<keyword evidence="4" id="KW-0808">Transferase</keyword>
<dbReference type="CDD" id="cd14226">
    <property type="entry name" value="PKc_DYRK1"/>
    <property type="match status" value="1"/>
</dbReference>
<keyword evidence="3" id="KW-0723">Serine/threonine-protein kinase</keyword>
<comment type="catalytic activity">
    <reaction evidence="8">
        <text>L-seryl-[protein] + ATP = O-phospho-L-seryl-[protein] + ADP + H(+)</text>
        <dbReference type="Rhea" id="RHEA:17989"/>
        <dbReference type="Rhea" id="RHEA-COMP:9863"/>
        <dbReference type="Rhea" id="RHEA-COMP:11604"/>
        <dbReference type="ChEBI" id="CHEBI:15378"/>
        <dbReference type="ChEBI" id="CHEBI:29999"/>
        <dbReference type="ChEBI" id="CHEBI:30616"/>
        <dbReference type="ChEBI" id="CHEBI:83421"/>
        <dbReference type="ChEBI" id="CHEBI:456216"/>
        <dbReference type="EC" id="2.7.12.1"/>
    </reaction>
</comment>
<dbReference type="FunFam" id="3.30.200.20:FF:000087">
    <property type="entry name" value="Dual specificity tyrosine-phosphorylation-regulated kinase 1A"/>
    <property type="match status" value="1"/>
</dbReference>
<dbReference type="GO" id="GO:0004674">
    <property type="term" value="F:protein serine/threonine kinase activity"/>
    <property type="evidence" value="ECO:0007669"/>
    <property type="project" value="UniProtKB-KW"/>
</dbReference>
<evidence type="ECO:0000256" key="10">
    <source>
        <dbReference type="ARBA" id="ARBA00051680"/>
    </source>
</evidence>
<reference evidence="14 15" key="1">
    <citation type="journal article" date="2016" name="Nat. Commun.">
        <title>Extremotolerant tardigrade genome and improved radiotolerance of human cultured cells by tardigrade-unique protein.</title>
        <authorList>
            <person name="Hashimoto T."/>
            <person name="Horikawa D.D."/>
            <person name="Saito Y."/>
            <person name="Kuwahara H."/>
            <person name="Kozuka-Hata H."/>
            <person name="Shin-I T."/>
            <person name="Minakuchi Y."/>
            <person name="Ohishi K."/>
            <person name="Motoyama A."/>
            <person name="Aizu T."/>
            <person name="Enomoto A."/>
            <person name="Kondo K."/>
            <person name="Tanaka S."/>
            <person name="Hara Y."/>
            <person name="Koshikawa S."/>
            <person name="Sagara H."/>
            <person name="Miura T."/>
            <person name="Yokobori S."/>
            <person name="Miyagawa K."/>
            <person name="Suzuki Y."/>
            <person name="Kubo T."/>
            <person name="Oyama M."/>
            <person name="Kohara Y."/>
            <person name="Fujiyama A."/>
            <person name="Arakawa K."/>
            <person name="Katayama T."/>
            <person name="Toyoda A."/>
            <person name="Kunieda T."/>
        </authorList>
    </citation>
    <scope>NUCLEOTIDE SEQUENCE [LARGE SCALE GENOMIC DNA]</scope>
    <source>
        <strain evidence="14 15">YOKOZUNA-1</strain>
    </source>
</reference>
<dbReference type="SUPFAM" id="SSF56112">
    <property type="entry name" value="Protein kinase-like (PK-like)"/>
    <property type="match status" value="1"/>
</dbReference>
<evidence type="ECO:0000256" key="8">
    <source>
        <dbReference type="ARBA" id="ARBA00049003"/>
    </source>
</evidence>
<comment type="similarity">
    <text evidence="1">Belongs to the protein kinase superfamily. CMGC Ser/Thr protein kinase family. MNB/DYRK subfamily.</text>
</comment>
<dbReference type="SMART" id="SM00220">
    <property type="entry name" value="S_TKc"/>
    <property type="match status" value="1"/>
</dbReference>
<dbReference type="Gene3D" id="3.30.200.20">
    <property type="entry name" value="Phosphorylase Kinase, domain 1"/>
    <property type="match status" value="1"/>
</dbReference>
<dbReference type="OrthoDB" id="9332038at2759"/>
<keyword evidence="6" id="KW-0418">Kinase</keyword>
<comment type="catalytic activity">
    <reaction evidence="9">
        <text>L-threonyl-[protein] + ATP = O-phospho-L-threonyl-[protein] + ADP + H(+)</text>
        <dbReference type="Rhea" id="RHEA:46608"/>
        <dbReference type="Rhea" id="RHEA-COMP:11060"/>
        <dbReference type="Rhea" id="RHEA-COMP:11605"/>
        <dbReference type="ChEBI" id="CHEBI:15378"/>
        <dbReference type="ChEBI" id="CHEBI:30013"/>
        <dbReference type="ChEBI" id="CHEBI:30616"/>
        <dbReference type="ChEBI" id="CHEBI:61977"/>
        <dbReference type="ChEBI" id="CHEBI:456216"/>
        <dbReference type="EC" id="2.7.12.1"/>
    </reaction>
</comment>
<dbReference type="PANTHER" id="PTHR24058:SF28">
    <property type="entry name" value="SERINE_THREONINE-PROTEIN KINASE MINIBRAIN"/>
    <property type="match status" value="1"/>
</dbReference>
<evidence type="ECO:0000256" key="12">
    <source>
        <dbReference type="SAM" id="MobiDB-lite"/>
    </source>
</evidence>
<dbReference type="PROSITE" id="PS00108">
    <property type="entry name" value="PROTEIN_KINASE_ST"/>
    <property type="match status" value="1"/>
</dbReference>
<evidence type="ECO:0000256" key="4">
    <source>
        <dbReference type="ARBA" id="ARBA00022679"/>
    </source>
</evidence>
<comment type="catalytic activity">
    <reaction evidence="10">
        <text>L-tyrosyl-[protein] + ATP = O-phospho-L-tyrosyl-[protein] + ADP + H(+)</text>
        <dbReference type="Rhea" id="RHEA:10596"/>
        <dbReference type="Rhea" id="RHEA-COMP:10136"/>
        <dbReference type="Rhea" id="RHEA-COMP:20101"/>
        <dbReference type="ChEBI" id="CHEBI:15378"/>
        <dbReference type="ChEBI" id="CHEBI:30616"/>
        <dbReference type="ChEBI" id="CHEBI:46858"/>
        <dbReference type="ChEBI" id="CHEBI:61978"/>
        <dbReference type="ChEBI" id="CHEBI:456216"/>
        <dbReference type="EC" id="2.7.12.1"/>
    </reaction>
</comment>
<evidence type="ECO:0000256" key="2">
    <source>
        <dbReference type="ARBA" id="ARBA00013203"/>
    </source>
</evidence>
<dbReference type="EC" id="2.7.12.1" evidence="2"/>
<dbReference type="Gene3D" id="1.10.510.10">
    <property type="entry name" value="Transferase(Phosphotransferase) domain 1"/>
    <property type="match status" value="1"/>
</dbReference>
<feature type="binding site" evidence="11">
    <location>
        <position position="391"/>
    </location>
    <ligand>
        <name>ATP</name>
        <dbReference type="ChEBI" id="CHEBI:30616"/>
    </ligand>
</feature>
<accession>A0A1D1W2W7</accession>
<dbReference type="InterPro" id="IPR011009">
    <property type="entry name" value="Kinase-like_dom_sf"/>
</dbReference>
<dbReference type="EMBL" id="BDGG01000014">
    <property type="protein sequence ID" value="GAV07083.1"/>
    <property type="molecule type" value="Genomic_DNA"/>
</dbReference>
<evidence type="ECO:0000256" key="9">
    <source>
        <dbReference type="ARBA" id="ARBA00049308"/>
    </source>
</evidence>
<keyword evidence="7 11" id="KW-0067">ATP-binding</keyword>
<dbReference type="InterPro" id="IPR000719">
    <property type="entry name" value="Prot_kinase_dom"/>
</dbReference>
<dbReference type="InterPro" id="IPR017441">
    <property type="entry name" value="Protein_kinase_ATP_BS"/>
</dbReference>
<comment type="caution">
    <text evidence="14">The sequence shown here is derived from an EMBL/GenBank/DDBJ whole genome shotgun (WGS) entry which is preliminary data.</text>
</comment>
<feature type="domain" description="Protein kinase" evidence="13">
    <location>
        <begin position="362"/>
        <end position="680"/>
    </location>
</feature>
<dbReference type="GO" id="GO:0005524">
    <property type="term" value="F:ATP binding"/>
    <property type="evidence" value="ECO:0007669"/>
    <property type="project" value="UniProtKB-UniRule"/>
</dbReference>
<evidence type="ECO:0000259" key="13">
    <source>
        <dbReference type="PROSITE" id="PS50011"/>
    </source>
</evidence>
<keyword evidence="15" id="KW-1185">Reference proteome</keyword>
<dbReference type="Proteomes" id="UP000186922">
    <property type="component" value="Unassembled WGS sequence"/>
</dbReference>
<evidence type="ECO:0000256" key="6">
    <source>
        <dbReference type="ARBA" id="ARBA00022777"/>
    </source>
</evidence>
<keyword evidence="5 11" id="KW-0547">Nucleotide-binding</keyword>
<evidence type="ECO:0000313" key="15">
    <source>
        <dbReference type="Proteomes" id="UP000186922"/>
    </source>
</evidence>
<gene>
    <name evidence="14" type="primary">RvY_16964</name>
    <name evidence="14" type="synonym">RvY_16964.1</name>
    <name evidence="14" type="ORF">RvY_16964-1</name>
</gene>
<sequence>MVSARLPSSTSSGPLMDSRIMPQPLASSVSLFDARSMLFPSATHIQQPLSNWGSEGNLHRSISMGPSGILHAGPPAPAMSYLGPLPLLPPPPPLPVLPLVSTGFPVQEKPAVFTASIPSNGMAKFPPSSAGFDVGSLALPFPSAVHGGIRTDFHHGGDHERLSTAGQRVLSTTCHSFDTVKLPSVNVNEAQSGTTTLGIPDAAPLFVRSVNNPLRKLSYDLIKTYKLINEIYYTQKRKDAQVLSLSKLDASLTSLTHLSESWPGLSLPIEKPPTRVLPPLPNAEIPPFTIGSTKIPPHIASVFPTAPPDSAPESLHSSQNNLDRLEGGIKPPVTRKILQNNGYDDVNHDYVICVGERFLDRYEVHGLIGKGSFGQVVKAYDHVEQTFVAIKIIKNKKPFFMQAQVEVKLLQLMKCHEGDVKYGIVSLKCDFMWRSHLCLVFELLSYNLYDLLRKSNFRGVSLSLTRKFAQQLLTSLMFLQSRDLQVIHCDLKPENILLCNPKKSNIKIIDFGSSCQMGQQFYNYIQSRFYRAPEVILSLPYDMAIDMWALGAILVEMHTGEPLFCGSDEVDQLNKIIEVLGIPPRKMIEQSKKWNKFFLMTPDEQYAPLPKPGKKYALPGARLLDKIIGVETGGPGGRRLHEPGHSHLDYIKFRDLILKMLRFEPGQRLTPAEALTHSFFRKPDEMTALEADHLVPPSYNGVERRPSVKNAEGSQGSEANGVNLVNGVGGDGGQSQSVVGKVWDWFQV</sequence>
<dbReference type="Pfam" id="PF00069">
    <property type="entry name" value="Pkinase"/>
    <property type="match status" value="1"/>
</dbReference>
<evidence type="ECO:0000256" key="11">
    <source>
        <dbReference type="PROSITE-ProRule" id="PRU10141"/>
    </source>
</evidence>
<dbReference type="GO" id="GO:0004712">
    <property type="term" value="F:protein serine/threonine/tyrosine kinase activity"/>
    <property type="evidence" value="ECO:0007669"/>
    <property type="project" value="UniProtKB-EC"/>
</dbReference>
<name>A0A1D1W2W7_RAMVA</name>
<evidence type="ECO:0000256" key="3">
    <source>
        <dbReference type="ARBA" id="ARBA00022527"/>
    </source>
</evidence>
<dbReference type="PROSITE" id="PS50011">
    <property type="entry name" value="PROTEIN_KINASE_DOM"/>
    <property type="match status" value="1"/>
</dbReference>
<evidence type="ECO:0000256" key="7">
    <source>
        <dbReference type="ARBA" id="ARBA00022840"/>
    </source>
</evidence>
<protein>
    <recommendedName>
        <fullName evidence="2">dual-specificity kinase</fullName>
        <ecNumber evidence="2">2.7.12.1</ecNumber>
    </recommendedName>
</protein>
<dbReference type="PANTHER" id="PTHR24058">
    <property type="entry name" value="DUAL SPECIFICITY PROTEIN KINASE"/>
    <property type="match status" value="1"/>
</dbReference>
<dbReference type="PROSITE" id="PS00107">
    <property type="entry name" value="PROTEIN_KINASE_ATP"/>
    <property type="match status" value="1"/>
</dbReference>
<evidence type="ECO:0000256" key="1">
    <source>
        <dbReference type="ARBA" id="ARBA00008867"/>
    </source>
</evidence>
<evidence type="ECO:0000313" key="14">
    <source>
        <dbReference type="EMBL" id="GAV07083.1"/>
    </source>
</evidence>
<dbReference type="InterPro" id="IPR008271">
    <property type="entry name" value="Ser/Thr_kinase_AS"/>
</dbReference>
<dbReference type="InterPro" id="IPR044131">
    <property type="entry name" value="PKc_DYR1A/1B"/>
</dbReference>
<evidence type="ECO:0000256" key="5">
    <source>
        <dbReference type="ARBA" id="ARBA00022741"/>
    </source>
</evidence>
<dbReference type="InterPro" id="IPR050494">
    <property type="entry name" value="Ser_Thr_dual-spec_kinase"/>
</dbReference>
<dbReference type="STRING" id="947166.A0A1D1W2W7"/>
<dbReference type="AlphaFoldDB" id="A0A1D1W2W7"/>
<organism evidence="14 15">
    <name type="scientific">Ramazzottius varieornatus</name>
    <name type="common">Water bear</name>
    <name type="synonym">Tardigrade</name>
    <dbReference type="NCBI Taxonomy" id="947166"/>
    <lineage>
        <taxon>Eukaryota</taxon>
        <taxon>Metazoa</taxon>
        <taxon>Ecdysozoa</taxon>
        <taxon>Tardigrada</taxon>
        <taxon>Eutardigrada</taxon>
        <taxon>Parachela</taxon>
        <taxon>Hypsibioidea</taxon>
        <taxon>Ramazzottiidae</taxon>
        <taxon>Ramazzottius</taxon>
    </lineage>
</organism>
<feature type="region of interest" description="Disordered" evidence="12">
    <location>
        <begin position="700"/>
        <end position="730"/>
    </location>
</feature>